<keyword evidence="1" id="KW-0677">Repeat</keyword>
<dbReference type="InterPro" id="IPR046349">
    <property type="entry name" value="C1-like_sf"/>
</dbReference>
<dbReference type="InterPro" id="IPR007942">
    <property type="entry name" value="PLipase-like"/>
</dbReference>
<dbReference type="Pfam" id="PF05278">
    <property type="entry name" value="PEARLI-4"/>
    <property type="match status" value="1"/>
</dbReference>
<dbReference type="InterPro" id="IPR004146">
    <property type="entry name" value="DC1"/>
</dbReference>
<gene>
    <name evidence="3" type="ORF">TIFTF001_008375</name>
</gene>
<evidence type="ECO:0000256" key="1">
    <source>
        <dbReference type="ARBA" id="ARBA00022737"/>
    </source>
</evidence>
<dbReference type="EMBL" id="BTGU01000009">
    <property type="protein sequence ID" value="GMN39145.1"/>
    <property type="molecule type" value="Genomic_DNA"/>
</dbReference>
<evidence type="ECO:0000313" key="3">
    <source>
        <dbReference type="EMBL" id="GMN39145.1"/>
    </source>
</evidence>
<feature type="domain" description="DC1" evidence="2">
    <location>
        <begin position="83"/>
        <end position="131"/>
    </location>
</feature>
<accession>A0AA88D0H2</accession>
<reference evidence="3" key="1">
    <citation type="submission" date="2023-07" db="EMBL/GenBank/DDBJ databases">
        <title>draft genome sequence of fig (Ficus carica).</title>
        <authorList>
            <person name="Takahashi T."/>
            <person name="Nishimura K."/>
        </authorList>
    </citation>
    <scope>NUCLEOTIDE SEQUENCE</scope>
</reference>
<evidence type="ECO:0000313" key="4">
    <source>
        <dbReference type="Proteomes" id="UP001187192"/>
    </source>
</evidence>
<keyword evidence="4" id="KW-1185">Reference proteome</keyword>
<dbReference type="InterPro" id="IPR053192">
    <property type="entry name" value="Vacuole_Formation_Reg"/>
</dbReference>
<dbReference type="PANTHER" id="PTHR32410:SF216">
    <property type="entry name" value="PHORBOL-ESTER_DAG-TYPE DOMAIN-CONTAINING PROTEIN"/>
    <property type="match status" value="1"/>
</dbReference>
<dbReference type="Proteomes" id="UP001187192">
    <property type="component" value="Unassembled WGS sequence"/>
</dbReference>
<organism evidence="3 4">
    <name type="scientific">Ficus carica</name>
    <name type="common">Common fig</name>
    <dbReference type="NCBI Taxonomy" id="3494"/>
    <lineage>
        <taxon>Eukaryota</taxon>
        <taxon>Viridiplantae</taxon>
        <taxon>Streptophyta</taxon>
        <taxon>Embryophyta</taxon>
        <taxon>Tracheophyta</taxon>
        <taxon>Spermatophyta</taxon>
        <taxon>Magnoliopsida</taxon>
        <taxon>eudicotyledons</taxon>
        <taxon>Gunneridae</taxon>
        <taxon>Pentapetalae</taxon>
        <taxon>rosids</taxon>
        <taxon>fabids</taxon>
        <taxon>Rosales</taxon>
        <taxon>Moraceae</taxon>
        <taxon>Ficeae</taxon>
        <taxon>Ficus</taxon>
    </lineage>
</organism>
<dbReference type="PANTHER" id="PTHR32410">
    <property type="entry name" value="CYSTEINE/HISTIDINE-RICH C1 DOMAIN FAMILY PROTEIN"/>
    <property type="match status" value="1"/>
</dbReference>
<dbReference type="AlphaFoldDB" id="A0AA88D0H2"/>
<sequence>MVFSEIFEVEKELCFACQSPCLGSPIYSCQYSYCHYHLHKRCFECPSKVVTHTSHPQHPLFLRVLDYQKLVECESYHNFYFHSHVDHPNLSLSVSPNSPEFTCSLCHVIFENSTPRFLCTKCGFVVDVECALAPPIKHHEGPGHFQHLTHPQHPMTLVDRKDDGGDDHDEHRCSACDFPCKPGHEAYFSCIHCKYLLHKSCAELPLKIEYRPIDNKFVRGFINLWPQQLVREFSCDLCGVTSRHSFFFKKTSSSPWSRVDRIICGRCFFSRPNIYKFEGHPHSLCLGDKVHTSTVCNGGYDDYCKLPVTSYELRSTESIMYCCLGCNFNVHLLCGPLPCTIEHECHLHPLVLVDLLVEDDSDEYFCDICEDRRDPRICVYYCHECKYTAHVHCVISTVVSALKGDVRNLRLKTVKIHGGEYEKLDLKGEEVLGRVLSSKIKDIMEKRTTKEQVTMLRDFDCNVWDVLISPPEEIRETILIRKLSRYSTDYLEKFTDSLNMEFNNPEERRRRFSWRGSDIFVTVEGYLIPREVAEFLVRLFQRHGDISRNSKSTLMVKSLTFSFLCIVLNEMARTVVGSITEDKLKKWYFYANYAKWRGFDVEFMFTHLKDLVRIFISRQAAAERIFFRVIERVRANDIRELQKEINLFKSRSNIEESSSSSVDWSGDFLMECLNMALISWDNKCLDDLL</sequence>
<feature type="domain" description="DC1" evidence="2">
    <location>
        <begin position="345"/>
        <end position="394"/>
    </location>
</feature>
<name>A0AA88D0H2_FICCA</name>
<proteinExistence type="predicted"/>
<dbReference type="Pfam" id="PF03107">
    <property type="entry name" value="C1_2"/>
    <property type="match status" value="2"/>
</dbReference>
<dbReference type="SUPFAM" id="SSF57889">
    <property type="entry name" value="Cysteine-rich domain"/>
    <property type="match status" value="3"/>
</dbReference>
<comment type="caution">
    <text evidence="3">The sequence shown here is derived from an EMBL/GenBank/DDBJ whole genome shotgun (WGS) entry which is preliminary data.</text>
</comment>
<protein>
    <recommendedName>
        <fullName evidence="2">DC1 domain-containing protein</fullName>
    </recommendedName>
</protein>
<evidence type="ECO:0000259" key="2">
    <source>
        <dbReference type="Pfam" id="PF03107"/>
    </source>
</evidence>